<accession>A0A4Q9GI47</accession>
<keyword evidence="3" id="KW-0210">Decarboxylase</keyword>
<dbReference type="PANTHER" id="PTHR11999:SF70">
    <property type="entry name" value="MIP05841P"/>
    <property type="match status" value="1"/>
</dbReference>
<evidence type="ECO:0000256" key="5">
    <source>
        <dbReference type="ARBA" id="ARBA00023239"/>
    </source>
</evidence>
<name>A0A4Q9GI47_9HYPH</name>
<evidence type="ECO:0000256" key="8">
    <source>
        <dbReference type="SAM" id="MobiDB-lite"/>
    </source>
</evidence>
<dbReference type="OrthoDB" id="9803665at2"/>
<reference evidence="9 10" key="1">
    <citation type="submission" date="2019-02" db="EMBL/GenBank/DDBJ databases">
        <title>Hansschlegelia quercus sp. nov., a novel methylotrophic bacterium from buds of oak (Quercus robur L.).</title>
        <authorList>
            <person name="Agafonova N.V."/>
            <person name="Kaparullina E.N."/>
            <person name="Grouzdev D.S."/>
            <person name="Doronina N.V."/>
        </authorList>
    </citation>
    <scope>NUCLEOTIDE SEQUENCE [LARGE SCALE GENOMIC DNA]</scope>
    <source>
        <strain evidence="9 10">Dub</strain>
    </source>
</reference>
<evidence type="ECO:0000256" key="2">
    <source>
        <dbReference type="ARBA" id="ARBA00009533"/>
    </source>
</evidence>
<dbReference type="GO" id="GO:0008483">
    <property type="term" value="F:transaminase activity"/>
    <property type="evidence" value="ECO:0007669"/>
    <property type="project" value="UniProtKB-KW"/>
</dbReference>
<feature type="modified residue" description="N6-(pyridoxal phosphate)lysine" evidence="6">
    <location>
        <position position="287"/>
    </location>
</feature>
<comment type="similarity">
    <text evidence="2 7">Belongs to the group II decarboxylase family.</text>
</comment>
<dbReference type="Pfam" id="PF00282">
    <property type="entry name" value="Pyridoxal_deC"/>
    <property type="match status" value="1"/>
</dbReference>
<dbReference type="Proteomes" id="UP000291613">
    <property type="component" value="Unassembled WGS sequence"/>
</dbReference>
<proteinExistence type="inferred from homology"/>
<dbReference type="Gene3D" id="3.90.1150.10">
    <property type="entry name" value="Aspartate Aminotransferase, domain 1"/>
    <property type="match status" value="1"/>
</dbReference>
<evidence type="ECO:0000313" key="10">
    <source>
        <dbReference type="Proteomes" id="UP000291613"/>
    </source>
</evidence>
<dbReference type="SUPFAM" id="SSF53383">
    <property type="entry name" value="PLP-dependent transferases"/>
    <property type="match status" value="1"/>
</dbReference>
<feature type="region of interest" description="Disordered" evidence="8">
    <location>
        <begin position="458"/>
        <end position="482"/>
    </location>
</feature>
<evidence type="ECO:0000256" key="3">
    <source>
        <dbReference type="ARBA" id="ARBA00022793"/>
    </source>
</evidence>
<dbReference type="GO" id="GO:0006520">
    <property type="term" value="P:amino acid metabolic process"/>
    <property type="evidence" value="ECO:0007669"/>
    <property type="project" value="InterPro"/>
</dbReference>
<protein>
    <submittedName>
        <fullName evidence="9">Aminotransferase class V-fold PLP-dependent enzyme</fullName>
    </submittedName>
</protein>
<keyword evidence="9" id="KW-0808">Transferase</keyword>
<comment type="caution">
    <text evidence="9">The sequence shown here is derived from an EMBL/GenBank/DDBJ whole genome shotgun (WGS) entry which is preliminary data.</text>
</comment>
<dbReference type="InterPro" id="IPR002129">
    <property type="entry name" value="PyrdxlP-dep_de-COase"/>
</dbReference>
<dbReference type="InterPro" id="IPR015424">
    <property type="entry name" value="PyrdxlP-dep_Trfase"/>
</dbReference>
<keyword evidence="4 6" id="KW-0663">Pyridoxal phosphate</keyword>
<dbReference type="GO" id="GO:0016831">
    <property type="term" value="F:carboxy-lyase activity"/>
    <property type="evidence" value="ECO:0007669"/>
    <property type="project" value="UniProtKB-KW"/>
</dbReference>
<sequence>MTPPPLLREADRAAFEAAFAVLAEAALAGAPSPTPLIPGRPGPLVLTQEGAALEDVLAEMIGEVLPRAARGDHPRAFGFTPSPASPLSRLGDLLASTFNPHAGAWPQAEGPLAVERAMIRFMADAGGFPESAGGLFLAGGSAANLTAVVAAREARLGPDDTARGVAYLSEETHVSALKALRIAGIPDARIRRVALSDNMAMEPTALAAAVETDLAAGLKPFIVIATAGSTRSGAVDPLPAIADICEPHGLWLHVDGALGGSALLSPAHRHLLAGVERADSLGWDAHKWLFQTYGCAALLVRDQETLRRAFAVGPAYLEDAAAGEGEVNAWDLGPEMTRPARALKLWLTLRVMGTQAVGSAVAHGFQLVEWAEAALGETPGWKVVSPARMATLLFRFEDCEEDERDAVNAAAARRLLDDGYASVGTARVDGRLTLRICALHPEATEDDMRETVRRLDRFAREAAEARPSSRPQRSGEPGSCAE</sequence>
<dbReference type="InterPro" id="IPR015421">
    <property type="entry name" value="PyrdxlP-dep_Trfase_major"/>
</dbReference>
<dbReference type="GO" id="GO:0030170">
    <property type="term" value="F:pyridoxal phosphate binding"/>
    <property type="evidence" value="ECO:0007669"/>
    <property type="project" value="InterPro"/>
</dbReference>
<keyword evidence="10" id="KW-1185">Reference proteome</keyword>
<dbReference type="RefSeq" id="WP_131002735.1">
    <property type="nucleotide sequence ID" value="NZ_JBHSZR010000003.1"/>
</dbReference>
<evidence type="ECO:0000256" key="6">
    <source>
        <dbReference type="PIRSR" id="PIRSR602129-50"/>
    </source>
</evidence>
<dbReference type="PROSITE" id="PS00392">
    <property type="entry name" value="DDC_GAD_HDC_YDC"/>
    <property type="match status" value="1"/>
</dbReference>
<organism evidence="9 10">
    <name type="scientific">Hansschlegelia quercus</name>
    <dbReference type="NCBI Taxonomy" id="2528245"/>
    <lineage>
        <taxon>Bacteria</taxon>
        <taxon>Pseudomonadati</taxon>
        <taxon>Pseudomonadota</taxon>
        <taxon>Alphaproteobacteria</taxon>
        <taxon>Hyphomicrobiales</taxon>
        <taxon>Methylopilaceae</taxon>
        <taxon>Hansschlegelia</taxon>
    </lineage>
</organism>
<evidence type="ECO:0000256" key="7">
    <source>
        <dbReference type="RuleBase" id="RU000382"/>
    </source>
</evidence>
<evidence type="ECO:0000256" key="1">
    <source>
        <dbReference type="ARBA" id="ARBA00001933"/>
    </source>
</evidence>
<evidence type="ECO:0000313" key="9">
    <source>
        <dbReference type="EMBL" id="TBN53688.1"/>
    </source>
</evidence>
<dbReference type="GO" id="GO:0019752">
    <property type="term" value="P:carboxylic acid metabolic process"/>
    <property type="evidence" value="ECO:0007669"/>
    <property type="project" value="InterPro"/>
</dbReference>
<dbReference type="InterPro" id="IPR010977">
    <property type="entry name" value="Aromatic_deC"/>
</dbReference>
<dbReference type="InterPro" id="IPR015422">
    <property type="entry name" value="PyrdxlP-dep_Trfase_small"/>
</dbReference>
<gene>
    <name evidence="9" type="ORF">EYR15_07740</name>
</gene>
<dbReference type="EMBL" id="SIUB01000003">
    <property type="protein sequence ID" value="TBN53688.1"/>
    <property type="molecule type" value="Genomic_DNA"/>
</dbReference>
<keyword evidence="5 7" id="KW-0456">Lyase</keyword>
<comment type="cofactor">
    <cofactor evidence="1 6 7">
        <name>pyridoxal 5'-phosphate</name>
        <dbReference type="ChEBI" id="CHEBI:597326"/>
    </cofactor>
</comment>
<dbReference type="InterPro" id="IPR021115">
    <property type="entry name" value="Pyridoxal-P_BS"/>
</dbReference>
<dbReference type="Gene3D" id="3.40.640.10">
    <property type="entry name" value="Type I PLP-dependent aspartate aminotransferase-like (Major domain)"/>
    <property type="match status" value="1"/>
</dbReference>
<evidence type="ECO:0000256" key="4">
    <source>
        <dbReference type="ARBA" id="ARBA00022898"/>
    </source>
</evidence>
<dbReference type="PANTHER" id="PTHR11999">
    <property type="entry name" value="GROUP II PYRIDOXAL-5-PHOSPHATE DECARBOXYLASE"/>
    <property type="match status" value="1"/>
</dbReference>
<dbReference type="AlphaFoldDB" id="A0A4Q9GI47"/>
<keyword evidence="9" id="KW-0032">Aminotransferase</keyword>
<dbReference type="Gene3D" id="3.90.1150.170">
    <property type="match status" value="1"/>
</dbReference>
<dbReference type="PRINTS" id="PR00800">
    <property type="entry name" value="YHDCRBOXLASE"/>
</dbReference>